<keyword evidence="2" id="KW-1185">Reference proteome</keyword>
<evidence type="ECO:0000313" key="2">
    <source>
        <dbReference type="Proteomes" id="UP000714275"/>
    </source>
</evidence>
<accession>A0A9P6ZM01</accession>
<sequence>MSANLQYILDERQACEQHARDSEEDAEQWASIPAMQAVVPALTVQAAHDDGQAWIEQDYDYDHNNHHNALTCLQIILSPRMLLDTL</sequence>
<dbReference type="Proteomes" id="UP000714275">
    <property type="component" value="Unassembled WGS sequence"/>
</dbReference>
<evidence type="ECO:0000313" key="1">
    <source>
        <dbReference type="EMBL" id="KAG1771695.1"/>
    </source>
</evidence>
<protein>
    <submittedName>
        <fullName evidence="1">Uncharacterized protein</fullName>
    </submittedName>
</protein>
<dbReference type="AlphaFoldDB" id="A0A9P6ZM01"/>
<comment type="caution">
    <text evidence="1">The sequence shown here is derived from an EMBL/GenBank/DDBJ whole genome shotgun (WGS) entry which is preliminary data.</text>
</comment>
<proteinExistence type="predicted"/>
<gene>
    <name evidence="1" type="ORF">EV702DRAFT_1201872</name>
</gene>
<organism evidence="1 2">
    <name type="scientific">Suillus placidus</name>
    <dbReference type="NCBI Taxonomy" id="48579"/>
    <lineage>
        <taxon>Eukaryota</taxon>
        <taxon>Fungi</taxon>
        <taxon>Dikarya</taxon>
        <taxon>Basidiomycota</taxon>
        <taxon>Agaricomycotina</taxon>
        <taxon>Agaricomycetes</taxon>
        <taxon>Agaricomycetidae</taxon>
        <taxon>Boletales</taxon>
        <taxon>Suillineae</taxon>
        <taxon>Suillaceae</taxon>
        <taxon>Suillus</taxon>
    </lineage>
</organism>
<dbReference type="OrthoDB" id="3239511at2759"/>
<reference evidence="1" key="1">
    <citation type="journal article" date="2020" name="New Phytol.">
        <title>Comparative genomics reveals dynamic genome evolution in host specialist ectomycorrhizal fungi.</title>
        <authorList>
            <person name="Lofgren L.A."/>
            <person name="Nguyen N.H."/>
            <person name="Vilgalys R."/>
            <person name="Ruytinx J."/>
            <person name="Liao H.L."/>
            <person name="Branco S."/>
            <person name="Kuo A."/>
            <person name="LaButti K."/>
            <person name="Lipzen A."/>
            <person name="Andreopoulos W."/>
            <person name="Pangilinan J."/>
            <person name="Riley R."/>
            <person name="Hundley H."/>
            <person name="Na H."/>
            <person name="Barry K."/>
            <person name="Grigoriev I.V."/>
            <person name="Stajich J.E."/>
            <person name="Kennedy P.G."/>
        </authorList>
    </citation>
    <scope>NUCLEOTIDE SEQUENCE</scope>
    <source>
        <strain evidence="1">DOB743</strain>
    </source>
</reference>
<name>A0A9P6ZM01_9AGAM</name>
<dbReference type="EMBL" id="JABBWD010000057">
    <property type="protein sequence ID" value="KAG1771695.1"/>
    <property type="molecule type" value="Genomic_DNA"/>
</dbReference>